<proteinExistence type="inferred from homology"/>
<dbReference type="Pfam" id="PF02275">
    <property type="entry name" value="CBAH"/>
    <property type="match status" value="1"/>
</dbReference>
<comment type="similarity">
    <text evidence="1">Belongs to the peptidase C59 family.</text>
</comment>
<organism evidence="5 6">
    <name type="scientific">Pseudoalteromonas xiamenensis</name>
    <dbReference type="NCBI Taxonomy" id="882626"/>
    <lineage>
        <taxon>Bacteria</taxon>
        <taxon>Pseudomonadati</taxon>
        <taxon>Pseudomonadota</taxon>
        <taxon>Gammaproteobacteria</taxon>
        <taxon>Alteromonadales</taxon>
        <taxon>Pseudoalteromonadaceae</taxon>
        <taxon>Pseudoalteromonas</taxon>
    </lineage>
</organism>
<dbReference type="InterPro" id="IPR052193">
    <property type="entry name" value="Peptidase_C59"/>
</dbReference>
<dbReference type="PANTHER" id="PTHR35527">
    <property type="entry name" value="CHOLOYLGLYCINE HYDROLASE"/>
    <property type="match status" value="1"/>
</dbReference>
<reference evidence="5" key="1">
    <citation type="submission" date="2021-03" db="EMBL/GenBank/DDBJ databases">
        <title>Complete Genome of Pseudoalteromonas xiamenensis STKMTI.2, a new potential marine bacterium producing anti-Vibrio compounds.</title>
        <authorList>
            <person name="Handayani D.P."/>
            <person name="Isnansetyo A."/>
            <person name="Istiqomah I."/>
            <person name="Jumina J."/>
        </authorList>
    </citation>
    <scope>NUCLEOTIDE SEQUENCE</scope>
    <source>
        <strain evidence="5">STKMTI.2</strain>
        <plasmid evidence="5">unnamed5</plasmid>
    </source>
</reference>
<dbReference type="EMBL" id="CP072135">
    <property type="protein sequence ID" value="QTH73586.1"/>
    <property type="molecule type" value="Genomic_DNA"/>
</dbReference>
<geneLocation type="plasmid" evidence="5 6">
    <name>unnamed5</name>
</geneLocation>
<evidence type="ECO:0000256" key="2">
    <source>
        <dbReference type="ARBA" id="ARBA00022801"/>
    </source>
</evidence>
<evidence type="ECO:0000256" key="3">
    <source>
        <dbReference type="SAM" id="MobiDB-lite"/>
    </source>
</evidence>
<dbReference type="PANTHER" id="PTHR35527:SF2">
    <property type="entry name" value="HYDROLASE"/>
    <property type="match status" value="1"/>
</dbReference>
<keyword evidence="6" id="KW-1185">Reference proteome</keyword>
<dbReference type="GO" id="GO:0016787">
    <property type="term" value="F:hydrolase activity"/>
    <property type="evidence" value="ECO:0007669"/>
    <property type="project" value="UniProtKB-KW"/>
</dbReference>
<keyword evidence="2 5" id="KW-0378">Hydrolase</keyword>
<dbReference type="Proteomes" id="UP000664904">
    <property type="component" value="Plasmid unnamed5"/>
</dbReference>
<evidence type="ECO:0000313" key="6">
    <source>
        <dbReference type="Proteomes" id="UP000664904"/>
    </source>
</evidence>
<dbReference type="Gene3D" id="3.60.60.10">
    <property type="entry name" value="Penicillin V Acylase, Chain A"/>
    <property type="match status" value="1"/>
</dbReference>
<evidence type="ECO:0000313" key="5">
    <source>
        <dbReference type="EMBL" id="QTH73586.1"/>
    </source>
</evidence>
<accession>A0A975HMX8</accession>
<name>A0A975HMX8_9GAMM</name>
<protein>
    <submittedName>
        <fullName evidence="5">Linear amide C-N hydrolase</fullName>
    </submittedName>
</protein>
<dbReference type="RefSeq" id="WP_208845198.1">
    <property type="nucleotide sequence ID" value="NZ_CP072135.1"/>
</dbReference>
<evidence type="ECO:0000259" key="4">
    <source>
        <dbReference type="Pfam" id="PF02275"/>
    </source>
</evidence>
<keyword evidence="5" id="KW-0614">Plasmid</keyword>
<dbReference type="AlphaFoldDB" id="A0A975HMX8"/>
<feature type="domain" description="Choloylglycine hydrolase/NAAA C-terminal" evidence="4">
    <location>
        <begin position="2"/>
        <end position="305"/>
    </location>
</feature>
<feature type="region of interest" description="Disordered" evidence="3">
    <location>
        <begin position="328"/>
        <end position="349"/>
    </location>
</feature>
<dbReference type="InterPro" id="IPR029132">
    <property type="entry name" value="CBAH/NAAA_C"/>
</dbReference>
<evidence type="ECO:0000256" key="1">
    <source>
        <dbReference type="ARBA" id="ARBA00006625"/>
    </source>
</evidence>
<dbReference type="SUPFAM" id="SSF56235">
    <property type="entry name" value="N-terminal nucleophile aminohydrolases (Ntn hydrolases)"/>
    <property type="match status" value="1"/>
</dbReference>
<sequence length="349" mass="39001">MCTRVFNNINFQYLTTARNMDWMFVLPTSLFVFEKGLKKIGISSTKPEERAKALKWQSSYRSVVAMVGDDCNGWASSDGMNEMGLVANALYDTNASYEGPNSGCATNQLSVLRWVQYVLDNFVFVKDVVKAFSTGDIQLIGDKVPNSEDKSASIHLCVSDATGNSAIIEVYKGRFDIHENPKFKIVTNDPNYGAQLKLDDYWQWQWSTENPHPSHTIPGGAYSADRFERANFYISHVDSPETESESIAQARTVAANASVPIGYNFTDTKSPNISNTLWTTIATHKTLKYFFQNIRTPNIVWTDLSCFAFSSSSSKVDLITLDDKSKATESPLQGNINDAFEPTRDPYKA</sequence>
<dbReference type="InterPro" id="IPR029055">
    <property type="entry name" value="Ntn_hydrolases_N"/>
</dbReference>
<dbReference type="KEGG" id="pxi:J5O05_19105"/>
<gene>
    <name evidence="5" type="ORF">J5O05_19105</name>
</gene>